<dbReference type="EMBL" id="QLNQ01000001">
    <property type="protein sequence ID" value="RCK66774.1"/>
    <property type="molecule type" value="Genomic_DNA"/>
</dbReference>
<keyword evidence="6" id="KW-1185">Reference proteome</keyword>
<evidence type="ECO:0000313" key="6">
    <source>
        <dbReference type="Proteomes" id="UP000253472"/>
    </source>
</evidence>
<dbReference type="InterPro" id="IPR028322">
    <property type="entry name" value="PNRC-like_rgn"/>
</dbReference>
<dbReference type="AlphaFoldDB" id="A0A367YLQ1"/>
<reference evidence="4 6" key="1">
    <citation type="submission" date="2018-06" db="EMBL/GenBank/DDBJ databases">
        <title>Whole genome sequencing of Candida tropicalis (genome annotated by CSBL at Korea University).</title>
        <authorList>
            <person name="Ahn J."/>
        </authorList>
    </citation>
    <scope>NUCLEOTIDE SEQUENCE [LARGE SCALE GENOMIC DNA]</scope>
    <source>
        <strain evidence="4 6">ATCC 20962</strain>
    </source>
</reference>
<dbReference type="STRING" id="5486.A0A367YLQ1"/>
<dbReference type="EMBL" id="QLNQ01000001">
    <property type="protein sequence ID" value="RCK67655.1"/>
    <property type="molecule type" value="Genomic_DNA"/>
</dbReference>
<organism evidence="4 6">
    <name type="scientific">Candida viswanathii</name>
    <dbReference type="NCBI Taxonomy" id="5486"/>
    <lineage>
        <taxon>Eukaryota</taxon>
        <taxon>Fungi</taxon>
        <taxon>Dikarya</taxon>
        <taxon>Ascomycota</taxon>
        <taxon>Saccharomycotina</taxon>
        <taxon>Pichiomycetes</taxon>
        <taxon>Debaryomycetaceae</taxon>
        <taxon>Candida/Lodderomyces clade</taxon>
        <taxon>Candida</taxon>
    </lineage>
</organism>
<evidence type="ECO:0000313" key="5">
    <source>
        <dbReference type="EMBL" id="RCK67655.1"/>
    </source>
</evidence>
<comment type="similarity">
    <text evidence="2">Belongs to the EDC family.</text>
</comment>
<feature type="compositionally biased region" description="Low complexity" evidence="3">
    <location>
        <begin position="1"/>
        <end position="21"/>
    </location>
</feature>
<dbReference type="Pfam" id="PF15365">
    <property type="entry name" value="PNRC"/>
    <property type="match status" value="1"/>
</dbReference>
<name>A0A367YLQ1_9ASCO</name>
<keyword evidence="1" id="KW-0866">Nonsense-mediated mRNA decay</keyword>
<comment type="caution">
    <text evidence="4">The sequence shown here is derived from an EMBL/GenBank/DDBJ whole genome shotgun (WGS) entry which is preliminary data.</text>
</comment>
<protein>
    <submittedName>
        <fullName evidence="4">Enhancer of mRNA-decapping protein 1</fullName>
    </submittedName>
</protein>
<dbReference type="GO" id="GO:0000184">
    <property type="term" value="P:nuclear-transcribed mRNA catabolic process, nonsense-mediated decay"/>
    <property type="evidence" value="ECO:0007669"/>
    <property type="project" value="UniProtKB-KW"/>
</dbReference>
<feature type="compositionally biased region" description="Basic residues" evidence="3">
    <location>
        <begin position="27"/>
        <end position="37"/>
    </location>
</feature>
<dbReference type="OrthoDB" id="4026794at2759"/>
<evidence type="ECO:0000256" key="1">
    <source>
        <dbReference type="ARBA" id="ARBA00023161"/>
    </source>
</evidence>
<gene>
    <name evidence="4" type="primary">EDC1_1</name>
    <name evidence="5" type="synonym">EDC1_0</name>
    <name evidence="5" type="ORF">Cantr_03259</name>
    <name evidence="4" type="ORF">Cantr_03261</name>
</gene>
<proteinExistence type="inferred from homology"/>
<accession>A0A367YLQ1</accession>
<dbReference type="Proteomes" id="UP000253472">
    <property type="component" value="Unassembled WGS sequence"/>
</dbReference>
<sequence>MMLAQEQQQFQQPTMQPPQDQISQNPKKTRQRKKNSQQRHNDAVRTLPSGAPVNFGHGSSNTKKNKERLTASPSLPDGSKPNFQPSKSSKMSSSSSSLTSSKSSSSSSSSRKNNKNDEYSLPDGRKPNFYNDKPYSSFKNHYNNPNTKAIKEKKVDDNTYAGSSFHSSPDALQLPKPSFKMGNGSPRQPVVLREPRVEPGSSNGFF</sequence>
<feature type="compositionally biased region" description="Polar residues" evidence="3">
    <location>
        <begin position="137"/>
        <end position="147"/>
    </location>
</feature>
<feature type="compositionally biased region" description="Basic and acidic residues" evidence="3">
    <location>
        <begin position="114"/>
        <end position="126"/>
    </location>
</feature>
<evidence type="ECO:0000256" key="2">
    <source>
        <dbReference type="ARBA" id="ARBA00061292"/>
    </source>
</evidence>
<feature type="region of interest" description="Disordered" evidence="3">
    <location>
        <begin position="1"/>
        <end position="206"/>
    </location>
</feature>
<evidence type="ECO:0000256" key="3">
    <source>
        <dbReference type="SAM" id="MobiDB-lite"/>
    </source>
</evidence>
<evidence type="ECO:0000313" key="4">
    <source>
        <dbReference type="EMBL" id="RCK66774.1"/>
    </source>
</evidence>
<feature type="compositionally biased region" description="Low complexity" evidence="3">
    <location>
        <begin position="86"/>
        <end position="110"/>
    </location>
</feature>